<keyword evidence="4" id="KW-0808">Transferase</keyword>
<dbReference type="Gene3D" id="3.40.1190.20">
    <property type="match status" value="1"/>
</dbReference>
<evidence type="ECO:0000259" key="3">
    <source>
        <dbReference type="Pfam" id="PF08543"/>
    </source>
</evidence>
<dbReference type="Proteomes" id="UP000627715">
    <property type="component" value="Unassembled WGS sequence"/>
</dbReference>
<dbReference type="SUPFAM" id="SSF53613">
    <property type="entry name" value="Ribokinase-like"/>
    <property type="match status" value="1"/>
</dbReference>
<accession>A0A916VIH0</accession>
<evidence type="ECO:0000313" key="5">
    <source>
        <dbReference type="Proteomes" id="UP000627715"/>
    </source>
</evidence>
<sequence length="257" mass="27505">MIDKTAPPAILCISGLDPSGGAGIQADITAIQRLKCHSLPIITSLTDQDTRNVKSCHPVNAEILKAQLATIMDDCQPAAIKLGLIDHIDTIGVIAEFLAEHPSIPVIADPVLGASGGYNFSGDDLVDAYCQRLLSLCTILTPNIKELHRLAPSTDDESAAKQLAERGCKQILVTRGDDSDELVTNTLYTSNGLLTQWQWPRLPGIFHGSGCTLASAIAAYVGLGYHIEEACFRGQQYTQQALSGAYRIGQGQLVPNR</sequence>
<comment type="pathway">
    <text evidence="1">Cofactor biosynthesis; thiamine diphosphate biosynthesis.</text>
</comment>
<dbReference type="PANTHER" id="PTHR20858:SF17">
    <property type="entry name" value="HYDROXYMETHYLPYRIMIDINE_PHOSPHOMETHYLPYRIMIDINE KINASE THI20-RELATED"/>
    <property type="match status" value="1"/>
</dbReference>
<feature type="domain" description="Pyridoxamine kinase/Phosphomethylpyrimidine kinase" evidence="3">
    <location>
        <begin position="17"/>
        <end position="252"/>
    </location>
</feature>
<reference evidence="4" key="2">
    <citation type="submission" date="2020-09" db="EMBL/GenBank/DDBJ databases">
        <authorList>
            <person name="Sun Q."/>
            <person name="Zhou Y."/>
        </authorList>
    </citation>
    <scope>NUCLEOTIDE SEQUENCE</scope>
    <source>
        <strain evidence="4">CGMCC 1.15425</strain>
    </source>
</reference>
<gene>
    <name evidence="4" type="primary">thiD</name>
    <name evidence="4" type="ORF">GCM10011403_17080</name>
</gene>
<keyword evidence="4" id="KW-0418">Kinase</keyword>
<evidence type="ECO:0000313" key="4">
    <source>
        <dbReference type="EMBL" id="GFZ75583.1"/>
    </source>
</evidence>
<dbReference type="OrthoDB" id="9810880at2"/>
<comment type="caution">
    <text evidence="4">The sequence shown here is derived from an EMBL/GenBank/DDBJ whole genome shotgun (WGS) entry which is preliminary data.</text>
</comment>
<dbReference type="CDD" id="cd01169">
    <property type="entry name" value="HMPP_kinase"/>
    <property type="match status" value="1"/>
</dbReference>
<evidence type="ECO:0000256" key="2">
    <source>
        <dbReference type="ARBA" id="ARBA00012135"/>
    </source>
</evidence>
<dbReference type="EMBL" id="BMIY01000007">
    <property type="protein sequence ID" value="GFZ75583.1"/>
    <property type="molecule type" value="Genomic_DNA"/>
</dbReference>
<dbReference type="EC" id="2.7.1.49" evidence="2"/>
<organism evidence="4 5">
    <name type="scientific">Pseudohongiella nitratireducens</name>
    <dbReference type="NCBI Taxonomy" id="1768907"/>
    <lineage>
        <taxon>Bacteria</taxon>
        <taxon>Pseudomonadati</taxon>
        <taxon>Pseudomonadota</taxon>
        <taxon>Gammaproteobacteria</taxon>
        <taxon>Pseudomonadales</taxon>
        <taxon>Pseudohongiellaceae</taxon>
        <taxon>Pseudohongiella</taxon>
    </lineage>
</organism>
<dbReference type="PANTHER" id="PTHR20858">
    <property type="entry name" value="PHOSPHOMETHYLPYRIMIDINE KINASE"/>
    <property type="match status" value="1"/>
</dbReference>
<dbReference type="Pfam" id="PF08543">
    <property type="entry name" value="Phos_pyr_kin"/>
    <property type="match status" value="1"/>
</dbReference>
<evidence type="ECO:0000256" key="1">
    <source>
        <dbReference type="ARBA" id="ARBA00004948"/>
    </source>
</evidence>
<dbReference type="AlphaFoldDB" id="A0A916VIH0"/>
<reference evidence="4" key="1">
    <citation type="journal article" date="2014" name="Int. J. Syst. Evol. Microbiol.">
        <title>Complete genome sequence of Corynebacterium casei LMG S-19264T (=DSM 44701T), isolated from a smear-ripened cheese.</title>
        <authorList>
            <consortium name="US DOE Joint Genome Institute (JGI-PGF)"/>
            <person name="Walter F."/>
            <person name="Albersmeier A."/>
            <person name="Kalinowski J."/>
            <person name="Ruckert C."/>
        </authorList>
    </citation>
    <scope>NUCLEOTIDE SEQUENCE</scope>
    <source>
        <strain evidence="4">CGMCC 1.15425</strain>
    </source>
</reference>
<dbReference type="InterPro" id="IPR029056">
    <property type="entry name" value="Ribokinase-like"/>
</dbReference>
<dbReference type="GO" id="GO:0008902">
    <property type="term" value="F:hydroxymethylpyrimidine kinase activity"/>
    <property type="evidence" value="ECO:0007669"/>
    <property type="project" value="UniProtKB-EC"/>
</dbReference>
<dbReference type="InterPro" id="IPR004399">
    <property type="entry name" value="HMP/HMP-P_kinase_dom"/>
</dbReference>
<keyword evidence="5" id="KW-1185">Reference proteome</keyword>
<dbReference type="GO" id="GO:0009228">
    <property type="term" value="P:thiamine biosynthetic process"/>
    <property type="evidence" value="ECO:0007669"/>
    <property type="project" value="InterPro"/>
</dbReference>
<dbReference type="GO" id="GO:0008972">
    <property type="term" value="F:phosphomethylpyrimidine kinase activity"/>
    <property type="evidence" value="ECO:0007669"/>
    <property type="project" value="InterPro"/>
</dbReference>
<proteinExistence type="predicted"/>
<dbReference type="InterPro" id="IPR013749">
    <property type="entry name" value="PM/HMP-P_kinase-1"/>
</dbReference>
<dbReference type="RefSeq" id="WP_068810776.1">
    <property type="nucleotide sequence ID" value="NZ_BMIY01000007.1"/>
</dbReference>
<dbReference type="GO" id="GO:0005829">
    <property type="term" value="C:cytosol"/>
    <property type="evidence" value="ECO:0007669"/>
    <property type="project" value="TreeGrafter"/>
</dbReference>
<name>A0A916VIH0_9GAMM</name>
<protein>
    <recommendedName>
        <fullName evidence="2">hydroxymethylpyrimidine kinase</fullName>
        <ecNumber evidence="2">2.7.1.49</ecNumber>
    </recommendedName>
</protein>